<name>A0A1I8FMS9_9PLAT</name>
<dbReference type="Proteomes" id="UP000095280">
    <property type="component" value="Unplaced"/>
</dbReference>
<reference evidence="2" key="1">
    <citation type="submission" date="2016-11" db="UniProtKB">
        <authorList>
            <consortium name="WormBaseParasite"/>
        </authorList>
    </citation>
    <scope>IDENTIFICATION</scope>
</reference>
<protein>
    <submittedName>
        <fullName evidence="2">PUB domain-containing protein</fullName>
    </submittedName>
</protein>
<keyword evidence="1" id="KW-1185">Reference proteome</keyword>
<accession>A0A1I8FMS9</accession>
<evidence type="ECO:0000313" key="2">
    <source>
        <dbReference type="WBParaSite" id="maker-unitig_41249-snap-gene-0.3-mRNA-1"/>
    </source>
</evidence>
<organism evidence="1 2">
    <name type="scientific">Macrostomum lignano</name>
    <dbReference type="NCBI Taxonomy" id="282301"/>
    <lineage>
        <taxon>Eukaryota</taxon>
        <taxon>Metazoa</taxon>
        <taxon>Spiralia</taxon>
        <taxon>Lophotrochozoa</taxon>
        <taxon>Platyhelminthes</taxon>
        <taxon>Rhabditophora</taxon>
        <taxon>Macrostomorpha</taxon>
        <taxon>Macrostomida</taxon>
        <taxon>Macrostomidae</taxon>
        <taxon>Macrostomum</taxon>
    </lineage>
</organism>
<dbReference type="WBParaSite" id="maker-unitig_41249-snap-gene-0.3-mRNA-1">
    <property type="protein sequence ID" value="maker-unitig_41249-snap-gene-0.3-mRNA-1"/>
    <property type="gene ID" value="maker-unitig_41249-snap-gene-0.3"/>
</dbReference>
<dbReference type="AlphaFoldDB" id="A0A1I8FMS9"/>
<sequence length="107" mass="11268">GQRSLIGYRLKSPASGGCNGASQLSSCTLTSGTVFLSHYDIRRIEGLRPAVNAIVECLMAKGDCSPDVRSSAFETPSRRLVNIQNGSALIARVLMGGFHTAASRRAG</sequence>
<evidence type="ECO:0000313" key="1">
    <source>
        <dbReference type="Proteomes" id="UP000095280"/>
    </source>
</evidence>
<proteinExistence type="predicted"/>